<dbReference type="FunCoup" id="A0A3N4L9H6">
    <property type="interactions" value="134"/>
</dbReference>
<feature type="region of interest" description="Disordered" evidence="9">
    <location>
        <begin position="80"/>
        <end position="102"/>
    </location>
</feature>
<keyword evidence="12" id="KW-1185">Reference proteome</keyword>
<dbReference type="Proteomes" id="UP000267821">
    <property type="component" value="Unassembled WGS sequence"/>
</dbReference>
<feature type="transmembrane region" description="Helical" evidence="10">
    <location>
        <begin position="47"/>
        <end position="67"/>
    </location>
</feature>
<dbReference type="GO" id="GO:0006465">
    <property type="term" value="P:signal peptide processing"/>
    <property type="evidence" value="ECO:0007669"/>
    <property type="project" value="InterPro"/>
</dbReference>
<evidence type="ECO:0000256" key="1">
    <source>
        <dbReference type="ARBA" id="ARBA00004477"/>
    </source>
</evidence>
<organism evidence="11 12">
    <name type="scientific">Terfezia boudieri ATCC MYA-4762</name>
    <dbReference type="NCBI Taxonomy" id="1051890"/>
    <lineage>
        <taxon>Eukaryota</taxon>
        <taxon>Fungi</taxon>
        <taxon>Dikarya</taxon>
        <taxon>Ascomycota</taxon>
        <taxon>Pezizomycotina</taxon>
        <taxon>Pezizomycetes</taxon>
        <taxon>Pezizales</taxon>
        <taxon>Pezizaceae</taxon>
        <taxon>Terfezia</taxon>
    </lineage>
</organism>
<evidence type="ECO:0000256" key="7">
    <source>
        <dbReference type="ARBA" id="ARBA00023136"/>
    </source>
</evidence>
<evidence type="ECO:0000256" key="2">
    <source>
        <dbReference type="ARBA" id="ARBA00005245"/>
    </source>
</evidence>
<evidence type="ECO:0000256" key="3">
    <source>
        <dbReference type="ARBA" id="ARBA00017059"/>
    </source>
</evidence>
<comment type="subcellular location">
    <subcellularLocation>
        <location evidence="1">Endoplasmic reticulum membrane</location>
        <topology evidence="1">Multi-pass membrane protein</topology>
    </subcellularLocation>
</comment>
<comment type="similarity">
    <text evidence="2">Belongs to the SPCS1 family.</text>
</comment>
<evidence type="ECO:0000313" key="12">
    <source>
        <dbReference type="Proteomes" id="UP000267821"/>
    </source>
</evidence>
<dbReference type="AlphaFoldDB" id="A0A3N4L9H6"/>
<keyword evidence="5" id="KW-0256">Endoplasmic reticulum</keyword>
<comment type="function">
    <text evidence="8">Component of the signal peptidase complex (SPC) which catalyzes the cleavage of N-terminal signal sequences from nascent proteins as they are translocated into the lumen of the endoplasmic reticulum. Dispensable for SPC enzymatic activity.</text>
</comment>
<keyword evidence="4 10" id="KW-0812">Transmembrane</keyword>
<dbReference type="GO" id="GO:0045047">
    <property type="term" value="P:protein targeting to ER"/>
    <property type="evidence" value="ECO:0007669"/>
    <property type="project" value="TreeGrafter"/>
</dbReference>
<feature type="transmembrane region" description="Helical" evidence="10">
    <location>
        <begin position="21"/>
        <end position="41"/>
    </location>
</feature>
<proteinExistence type="inferred from homology"/>
<evidence type="ECO:0000256" key="5">
    <source>
        <dbReference type="ARBA" id="ARBA00022824"/>
    </source>
</evidence>
<protein>
    <recommendedName>
        <fullName evidence="3">Signal peptidase complex subunit 1</fullName>
    </recommendedName>
</protein>
<dbReference type="Pfam" id="PF06645">
    <property type="entry name" value="SPC12"/>
    <property type="match status" value="1"/>
</dbReference>
<evidence type="ECO:0000256" key="6">
    <source>
        <dbReference type="ARBA" id="ARBA00022989"/>
    </source>
</evidence>
<dbReference type="GO" id="GO:0005787">
    <property type="term" value="C:signal peptidase complex"/>
    <property type="evidence" value="ECO:0007669"/>
    <property type="project" value="InterPro"/>
</dbReference>
<keyword evidence="6 10" id="KW-1133">Transmembrane helix</keyword>
<dbReference type="EMBL" id="ML121588">
    <property type="protein sequence ID" value="RPB19544.1"/>
    <property type="molecule type" value="Genomic_DNA"/>
</dbReference>
<dbReference type="InParanoid" id="A0A3N4L9H6"/>
<dbReference type="PANTHER" id="PTHR13202:SF0">
    <property type="entry name" value="SIGNAL PEPTIDASE COMPLEX SUBUNIT 1"/>
    <property type="match status" value="1"/>
</dbReference>
<dbReference type="InterPro" id="IPR009542">
    <property type="entry name" value="Spc1/SPCS1"/>
</dbReference>
<dbReference type="STRING" id="1051890.A0A3N4L9H6"/>
<name>A0A3N4L9H6_9PEZI</name>
<evidence type="ECO:0000256" key="9">
    <source>
        <dbReference type="SAM" id="MobiDB-lite"/>
    </source>
</evidence>
<keyword evidence="7 10" id="KW-0472">Membrane</keyword>
<evidence type="ECO:0000313" key="11">
    <source>
        <dbReference type="EMBL" id="RPB19544.1"/>
    </source>
</evidence>
<evidence type="ECO:0000256" key="4">
    <source>
        <dbReference type="ARBA" id="ARBA00022692"/>
    </source>
</evidence>
<dbReference type="PANTHER" id="PTHR13202">
    <property type="entry name" value="MICROSOMAL SIGNAL PEPTIDASE 12 KDA SUBUNIT"/>
    <property type="match status" value="1"/>
</dbReference>
<accession>A0A3N4L9H6</accession>
<evidence type="ECO:0000256" key="8">
    <source>
        <dbReference type="ARBA" id="ARBA00045204"/>
    </source>
</evidence>
<reference evidence="11 12" key="1">
    <citation type="journal article" date="2018" name="Nat. Ecol. Evol.">
        <title>Pezizomycetes genomes reveal the molecular basis of ectomycorrhizal truffle lifestyle.</title>
        <authorList>
            <person name="Murat C."/>
            <person name="Payen T."/>
            <person name="Noel B."/>
            <person name="Kuo A."/>
            <person name="Morin E."/>
            <person name="Chen J."/>
            <person name="Kohler A."/>
            <person name="Krizsan K."/>
            <person name="Balestrini R."/>
            <person name="Da Silva C."/>
            <person name="Montanini B."/>
            <person name="Hainaut M."/>
            <person name="Levati E."/>
            <person name="Barry K.W."/>
            <person name="Belfiori B."/>
            <person name="Cichocki N."/>
            <person name="Clum A."/>
            <person name="Dockter R.B."/>
            <person name="Fauchery L."/>
            <person name="Guy J."/>
            <person name="Iotti M."/>
            <person name="Le Tacon F."/>
            <person name="Lindquist E.A."/>
            <person name="Lipzen A."/>
            <person name="Malagnac F."/>
            <person name="Mello A."/>
            <person name="Molinier V."/>
            <person name="Miyauchi S."/>
            <person name="Poulain J."/>
            <person name="Riccioni C."/>
            <person name="Rubini A."/>
            <person name="Sitrit Y."/>
            <person name="Splivallo R."/>
            <person name="Traeger S."/>
            <person name="Wang M."/>
            <person name="Zifcakova L."/>
            <person name="Wipf D."/>
            <person name="Zambonelli A."/>
            <person name="Paolocci F."/>
            <person name="Nowrousian M."/>
            <person name="Ottonello S."/>
            <person name="Baldrian P."/>
            <person name="Spatafora J.W."/>
            <person name="Henrissat B."/>
            <person name="Nagy L.G."/>
            <person name="Aury J.M."/>
            <person name="Wincker P."/>
            <person name="Grigoriev I.V."/>
            <person name="Bonfante P."/>
            <person name="Martin F.M."/>
        </authorList>
    </citation>
    <scope>NUCLEOTIDE SEQUENCE [LARGE SCALE GENOMIC DNA]</scope>
    <source>
        <strain evidence="11 12">ATCC MYA-4762</strain>
    </source>
</reference>
<dbReference type="OrthoDB" id="263893at2759"/>
<sequence length="102" mass="11116">MDSIQKIIDGFIDFEGQRITEMLTTNILILTGAISWIVGFILQDVTYTLYIGLAGSLLAVLAVIPPWPVYNRHPLRWLPAGAGTATDDSVEGDGGVKVKKEE</sequence>
<evidence type="ECO:0000256" key="10">
    <source>
        <dbReference type="SAM" id="Phobius"/>
    </source>
</evidence>
<gene>
    <name evidence="11" type="ORF">L211DRAFT_830537</name>
</gene>